<sequence length="249" mass="28892">MIHTWPRDQMPKQAVFISDLHLMSTRSTAEQHHTQIASLIERNEMVVWGGDLFDFRWSRFSSEIEAVDFSLDYLQQWRNEYPDKQFVFLCGNHDASPVFLRELRQQTEPDSNFVFAGDVLRIGDTVMLHGDQIEGRGKMQRFESYRKKWADKKRAALWRFAGYDAIVAARAHKVAAALAHRNKMAIRKLNRFLVLHDLGPDSGTRRVVFGHTHRLIGGFEHDQMQFFNGGAAIRHVPFRPVEIELTDQA</sequence>
<keyword evidence="2" id="KW-0997">Cell inner membrane</keyword>
<evidence type="ECO:0000256" key="2">
    <source>
        <dbReference type="ARBA" id="ARBA00022519"/>
    </source>
</evidence>
<dbReference type="InterPro" id="IPR004843">
    <property type="entry name" value="Calcineurin-like_PHP"/>
</dbReference>
<keyword evidence="3" id="KW-0479">Metal-binding</keyword>
<dbReference type="SUPFAM" id="SSF56300">
    <property type="entry name" value="Metallo-dependent phosphatases"/>
    <property type="match status" value="1"/>
</dbReference>
<dbReference type="RefSeq" id="WP_339937697.1">
    <property type="nucleotide sequence ID" value="NZ_BAABGA010000054.1"/>
</dbReference>
<keyword evidence="4" id="KW-0472">Membrane</keyword>
<keyword evidence="1" id="KW-1003">Cell membrane</keyword>
<dbReference type="PANTHER" id="PTHR34990:SF2">
    <property type="entry name" value="BLL8164 PROTEIN"/>
    <property type="match status" value="1"/>
</dbReference>
<evidence type="ECO:0000256" key="4">
    <source>
        <dbReference type="ARBA" id="ARBA00023136"/>
    </source>
</evidence>
<evidence type="ECO:0000313" key="7">
    <source>
        <dbReference type="EMBL" id="GAA4461727.1"/>
    </source>
</evidence>
<name>A0ABP8N5L5_9BACT</name>
<dbReference type="InterPro" id="IPR043461">
    <property type="entry name" value="LpxH-like"/>
</dbReference>
<dbReference type="Proteomes" id="UP001500840">
    <property type="component" value="Unassembled WGS sequence"/>
</dbReference>
<comment type="caution">
    <text evidence="7">The sequence shown here is derived from an EMBL/GenBank/DDBJ whole genome shotgun (WGS) entry which is preliminary data.</text>
</comment>
<organism evidence="7 8">
    <name type="scientific">Novipirellula rosea</name>
    <dbReference type="NCBI Taxonomy" id="1031540"/>
    <lineage>
        <taxon>Bacteria</taxon>
        <taxon>Pseudomonadati</taxon>
        <taxon>Planctomycetota</taxon>
        <taxon>Planctomycetia</taxon>
        <taxon>Pirellulales</taxon>
        <taxon>Pirellulaceae</taxon>
        <taxon>Novipirellula</taxon>
    </lineage>
</organism>
<keyword evidence="8" id="KW-1185">Reference proteome</keyword>
<feature type="domain" description="Calcineurin-like phosphoesterase" evidence="6">
    <location>
        <begin position="15"/>
        <end position="214"/>
    </location>
</feature>
<dbReference type="EMBL" id="BAABGA010000054">
    <property type="protein sequence ID" value="GAA4461727.1"/>
    <property type="molecule type" value="Genomic_DNA"/>
</dbReference>
<accession>A0ABP8N5L5</accession>
<protein>
    <submittedName>
        <fullName evidence="7">Metallophosphoesterase</fullName>
    </submittedName>
</protein>
<proteinExistence type="predicted"/>
<dbReference type="PANTHER" id="PTHR34990">
    <property type="entry name" value="UDP-2,3-DIACYLGLUCOSAMINE HYDROLASE-RELATED"/>
    <property type="match status" value="1"/>
</dbReference>
<dbReference type="InterPro" id="IPR029052">
    <property type="entry name" value="Metallo-depent_PP-like"/>
</dbReference>
<keyword evidence="5" id="KW-0464">Manganese</keyword>
<evidence type="ECO:0000313" key="8">
    <source>
        <dbReference type="Proteomes" id="UP001500840"/>
    </source>
</evidence>
<evidence type="ECO:0000256" key="5">
    <source>
        <dbReference type="ARBA" id="ARBA00023211"/>
    </source>
</evidence>
<gene>
    <name evidence="7" type="ORF">GCM10023156_44810</name>
</gene>
<evidence type="ECO:0000259" key="6">
    <source>
        <dbReference type="Pfam" id="PF00149"/>
    </source>
</evidence>
<evidence type="ECO:0000256" key="1">
    <source>
        <dbReference type="ARBA" id="ARBA00022475"/>
    </source>
</evidence>
<reference evidence="8" key="1">
    <citation type="journal article" date="2019" name="Int. J. Syst. Evol. Microbiol.">
        <title>The Global Catalogue of Microorganisms (GCM) 10K type strain sequencing project: providing services to taxonomists for standard genome sequencing and annotation.</title>
        <authorList>
            <consortium name="The Broad Institute Genomics Platform"/>
            <consortium name="The Broad Institute Genome Sequencing Center for Infectious Disease"/>
            <person name="Wu L."/>
            <person name="Ma J."/>
        </authorList>
    </citation>
    <scope>NUCLEOTIDE SEQUENCE [LARGE SCALE GENOMIC DNA]</scope>
    <source>
        <strain evidence="8">JCM 17759</strain>
    </source>
</reference>
<evidence type="ECO:0000256" key="3">
    <source>
        <dbReference type="ARBA" id="ARBA00022723"/>
    </source>
</evidence>
<dbReference type="Gene3D" id="3.60.21.10">
    <property type="match status" value="1"/>
</dbReference>
<dbReference type="Pfam" id="PF00149">
    <property type="entry name" value="Metallophos"/>
    <property type="match status" value="1"/>
</dbReference>